<dbReference type="EMBL" id="DVNM01000045">
    <property type="protein sequence ID" value="HIU69881.1"/>
    <property type="molecule type" value="Genomic_DNA"/>
</dbReference>
<proteinExistence type="predicted"/>
<gene>
    <name evidence="1" type="ORF">IAD23_07995</name>
</gene>
<dbReference type="InterPro" id="IPR036188">
    <property type="entry name" value="FAD/NAD-bd_sf"/>
</dbReference>
<reference evidence="1" key="2">
    <citation type="journal article" date="2021" name="PeerJ">
        <title>Extensive microbial diversity within the chicken gut microbiome revealed by metagenomics and culture.</title>
        <authorList>
            <person name="Gilroy R."/>
            <person name="Ravi A."/>
            <person name="Getino M."/>
            <person name="Pursley I."/>
            <person name="Horton D.L."/>
            <person name="Alikhan N.F."/>
            <person name="Baker D."/>
            <person name="Gharbi K."/>
            <person name="Hall N."/>
            <person name="Watson M."/>
            <person name="Adriaenssens E.M."/>
            <person name="Foster-Nyarko E."/>
            <person name="Jarju S."/>
            <person name="Secka A."/>
            <person name="Antonio M."/>
            <person name="Oren A."/>
            <person name="Chaudhuri R.R."/>
            <person name="La Ragione R."/>
            <person name="Hildebrand F."/>
            <person name="Pallen M.J."/>
        </authorList>
    </citation>
    <scope>NUCLEOTIDE SEQUENCE</scope>
    <source>
        <strain evidence="1">CHK176-6737</strain>
    </source>
</reference>
<evidence type="ECO:0000313" key="1">
    <source>
        <dbReference type="EMBL" id="HIU69881.1"/>
    </source>
</evidence>
<organism evidence="1 2">
    <name type="scientific">Candidatus Scybalenecus merdavium</name>
    <dbReference type="NCBI Taxonomy" id="2840939"/>
    <lineage>
        <taxon>Bacteria</taxon>
        <taxon>Bacillati</taxon>
        <taxon>Bacillota</taxon>
        <taxon>Clostridia</taxon>
        <taxon>Eubacteriales</taxon>
        <taxon>Oscillospiraceae</taxon>
        <taxon>Oscillospiraceae incertae sedis</taxon>
        <taxon>Candidatus Scybalenecus</taxon>
    </lineage>
</organism>
<dbReference type="SUPFAM" id="SSF51905">
    <property type="entry name" value="FAD/NAD(P)-binding domain"/>
    <property type="match status" value="1"/>
</dbReference>
<dbReference type="Gene3D" id="3.50.50.60">
    <property type="entry name" value="FAD/NAD(P)-binding domain"/>
    <property type="match status" value="1"/>
</dbReference>
<sequence>MRKKIIVAGMGHGGLAVAAILARAGLDVTVYEQKSAGTLGYDWTDIFDPKAFAVAGLPMPPRPLYTYKEDMTFFNPSMTVGLRQHVPPAKREIKMERRDLYAHLIHCAESSGAHLVYDCAVRGPLMTGSRVVGVSTDKGDFYADLVIDACGMRSPVRENLPLCVPIDKTVDRLDRITIYRAFYDRADMQEVRDKFKVVLFADGIRGISWIATEGQYTDLLIGRFADFDLAEVDRFADFLRQTNPQLGRKVLRGGQFVEIPVRQPLAVMVWNGYAAIGDSAFMTVPLIGSGIANSLRAARFLADTVLADTYGRFDCETLWPYAVRYFRALGRGLAPLAAAKRLLLKMSPQDIDYFFESGTLNEDNITMTADFHSLFDLIRFDPADLLKKGKNICKNKSAMKKLFSGVPKIMGAMAAGAAVPQHWDERTVRRWAAQYAACFR</sequence>
<protein>
    <submittedName>
        <fullName evidence="1">NAD(P)/FAD-dependent oxidoreductase</fullName>
    </submittedName>
</protein>
<name>A0A9D1MVH4_9FIRM</name>
<dbReference type="InterPro" id="IPR050407">
    <property type="entry name" value="Geranylgeranyl_reductase"/>
</dbReference>
<dbReference type="PANTHER" id="PTHR42685:SF18">
    <property type="entry name" value="DIGERANYLGERANYLGLYCEROPHOSPHOLIPID REDUCTASE"/>
    <property type="match status" value="1"/>
</dbReference>
<reference evidence="1" key="1">
    <citation type="submission" date="2020-10" db="EMBL/GenBank/DDBJ databases">
        <authorList>
            <person name="Gilroy R."/>
        </authorList>
    </citation>
    <scope>NUCLEOTIDE SEQUENCE</scope>
    <source>
        <strain evidence="1">CHK176-6737</strain>
    </source>
</reference>
<accession>A0A9D1MVH4</accession>
<dbReference type="AlphaFoldDB" id="A0A9D1MVH4"/>
<evidence type="ECO:0000313" key="2">
    <source>
        <dbReference type="Proteomes" id="UP000824125"/>
    </source>
</evidence>
<dbReference type="PANTHER" id="PTHR42685">
    <property type="entry name" value="GERANYLGERANYL DIPHOSPHATE REDUCTASE"/>
    <property type="match status" value="1"/>
</dbReference>
<dbReference type="PRINTS" id="PR00420">
    <property type="entry name" value="RNGMNOXGNASE"/>
</dbReference>
<dbReference type="Proteomes" id="UP000824125">
    <property type="component" value="Unassembled WGS sequence"/>
</dbReference>
<comment type="caution">
    <text evidence="1">The sequence shown here is derived from an EMBL/GenBank/DDBJ whole genome shotgun (WGS) entry which is preliminary data.</text>
</comment>